<dbReference type="EMBL" id="HBUE01071073">
    <property type="protein sequence ID" value="CAG6472672.1"/>
    <property type="molecule type" value="Transcribed_RNA"/>
</dbReference>
<sequence>MLRRGRSAAVAYKPRDVRPTAAGRSGWSSVYEVYVLTRPNSCPSPEVFRLAVAADPRRRLVQSCPRTAAGQRSRLRHYLGLDCTTDPQRSSSSCVGRGCCC</sequence>
<proteinExistence type="predicted"/>
<dbReference type="AlphaFoldDB" id="A0A8D8BFS0"/>
<evidence type="ECO:0000313" key="1">
    <source>
        <dbReference type="EMBL" id="CAG6472672.1"/>
    </source>
</evidence>
<organism evidence="1">
    <name type="scientific">Culex pipiens</name>
    <name type="common">House mosquito</name>
    <dbReference type="NCBI Taxonomy" id="7175"/>
    <lineage>
        <taxon>Eukaryota</taxon>
        <taxon>Metazoa</taxon>
        <taxon>Ecdysozoa</taxon>
        <taxon>Arthropoda</taxon>
        <taxon>Hexapoda</taxon>
        <taxon>Insecta</taxon>
        <taxon>Pterygota</taxon>
        <taxon>Neoptera</taxon>
        <taxon>Endopterygota</taxon>
        <taxon>Diptera</taxon>
        <taxon>Nematocera</taxon>
        <taxon>Culicoidea</taxon>
        <taxon>Culicidae</taxon>
        <taxon>Culicinae</taxon>
        <taxon>Culicini</taxon>
        <taxon>Culex</taxon>
        <taxon>Culex</taxon>
    </lineage>
</organism>
<reference evidence="1" key="1">
    <citation type="submission" date="2021-05" db="EMBL/GenBank/DDBJ databases">
        <authorList>
            <person name="Alioto T."/>
            <person name="Alioto T."/>
            <person name="Gomez Garrido J."/>
        </authorList>
    </citation>
    <scope>NUCLEOTIDE SEQUENCE</scope>
</reference>
<name>A0A8D8BFS0_CULPI</name>
<protein>
    <submittedName>
        <fullName evidence="1">(northern house mosquito) hypothetical protein</fullName>
    </submittedName>
</protein>
<accession>A0A8D8BFS0</accession>